<organism evidence="3 4">
    <name type="scientific">Opisthorchis viverrini</name>
    <name type="common">Southeast Asian liver fluke</name>
    <dbReference type="NCBI Taxonomy" id="6198"/>
    <lineage>
        <taxon>Eukaryota</taxon>
        <taxon>Metazoa</taxon>
        <taxon>Spiralia</taxon>
        <taxon>Lophotrochozoa</taxon>
        <taxon>Platyhelminthes</taxon>
        <taxon>Trematoda</taxon>
        <taxon>Digenea</taxon>
        <taxon>Opisthorchiida</taxon>
        <taxon>Opisthorchiata</taxon>
        <taxon>Opisthorchiidae</taxon>
        <taxon>Opisthorchis</taxon>
    </lineage>
</organism>
<dbReference type="EMBL" id="KL596856">
    <property type="protein sequence ID" value="KER23283.1"/>
    <property type="molecule type" value="Genomic_DNA"/>
</dbReference>
<gene>
    <name evidence="3" type="ORF">T265_08796</name>
</gene>
<dbReference type="InterPro" id="IPR046427">
    <property type="entry name" value="Legumain_prodom_sf"/>
</dbReference>
<dbReference type="InterPro" id="IPR001096">
    <property type="entry name" value="Peptidase_C13"/>
</dbReference>
<reference evidence="3 4" key="1">
    <citation type="submission" date="2013-11" db="EMBL/GenBank/DDBJ databases">
        <title>Opisthorchis viverrini - life in the bile duct.</title>
        <authorList>
            <person name="Young N.D."/>
            <person name="Nagarajan N."/>
            <person name="Lin S.J."/>
            <person name="Korhonen P.K."/>
            <person name="Jex A.R."/>
            <person name="Hall R.S."/>
            <person name="Safavi-Hemami H."/>
            <person name="Kaewkong W."/>
            <person name="Bertrand D."/>
            <person name="Gao S."/>
            <person name="Seet Q."/>
            <person name="Wongkham S."/>
            <person name="Teh B.T."/>
            <person name="Wongkham C."/>
            <person name="Intapan P.M."/>
            <person name="Maleewong W."/>
            <person name="Yang X."/>
            <person name="Hu M."/>
            <person name="Wang Z."/>
            <person name="Hofmann A."/>
            <person name="Sternberg P.W."/>
            <person name="Tan P."/>
            <person name="Wang J."/>
            <person name="Gasser R.B."/>
        </authorList>
    </citation>
    <scope>NUCLEOTIDE SEQUENCE [LARGE SCALE GENOMIC DNA]</scope>
</reference>
<dbReference type="GO" id="GO:0005773">
    <property type="term" value="C:vacuole"/>
    <property type="evidence" value="ECO:0007669"/>
    <property type="project" value="GOC"/>
</dbReference>
<dbReference type="AlphaFoldDB" id="A0A074Z852"/>
<accession>A0A074Z852</accession>
<evidence type="ECO:0008006" key="5">
    <source>
        <dbReference type="Google" id="ProtNLM"/>
    </source>
</evidence>
<dbReference type="MEROPS" id="C13.007"/>
<protein>
    <recommendedName>
        <fullName evidence="5">Peptidase C13 family protein</fullName>
    </recommendedName>
</protein>
<dbReference type="CTD" id="20322975"/>
<evidence type="ECO:0000256" key="2">
    <source>
        <dbReference type="PIRSR" id="PIRSR019663-1"/>
    </source>
</evidence>
<dbReference type="GeneID" id="20322975"/>
<dbReference type="GO" id="GO:0006624">
    <property type="term" value="P:vacuolar protein processing"/>
    <property type="evidence" value="ECO:0007669"/>
    <property type="project" value="TreeGrafter"/>
</dbReference>
<proteinExistence type="inferred from homology"/>
<evidence type="ECO:0000313" key="3">
    <source>
        <dbReference type="EMBL" id="KER23283.1"/>
    </source>
</evidence>
<evidence type="ECO:0000256" key="1">
    <source>
        <dbReference type="ARBA" id="ARBA00009941"/>
    </source>
</evidence>
<evidence type="ECO:0000313" key="4">
    <source>
        <dbReference type="Proteomes" id="UP000054324"/>
    </source>
</evidence>
<dbReference type="Proteomes" id="UP000054324">
    <property type="component" value="Unassembled WGS sequence"/>
</dbReference>
<dbReference type="OrthoDB" id="9973749at2759"/>
<dbReference type="Pfam" id="PF01650">
    <property type="entry name" value="Peptidase_C13"/>
    <property type="match status" value="1"/>
</dbReference>
<dbReference type="CDD" id="cd21115">
    <property type="entry name" value="legumain_C"/>
    <property type="match status" value="1"/>
</dbReference>
<dbReference type="PANTHER" id="PTHR12000">
    <property type="entry name" value="HEMOGLOBINASE FAMILY MEMBER"/>
    <property type="match status" value="1"/>
</dbReference>
<dbReference type="RefSeq" id="XP_009172966.1">
    <property type="nucleotide sequence ID" value="XM_009174702.1"/>
</dbReference>
<dbReference type="Gene3D" id="1.10.132.130">
    <property type="match status" value="1"/>
</dbReference>
<sequence length="445" mass="51381">MSGAKCNSHEAHSINSRHMKLQVNLKMMRRCSLLIAFLFCTNHLLWLDAVGVHNWSSLFNNNPSKNWVVLVAGTNTWENYRHQADVFDAYHVVRKNNVPAENIITFAYDDIANNPRNPFKGQVFHDCMHEDVYQGVVIDYRGKDVTRDNFVKVSKGDEKLAANKKKVLKCGPDDNVFIFYSGHGLVSRISLVAEEYNKLVLYVEACYSGSLFRNILPRNVGIYVTTSAKENEQSWSIFCDEKYFDVCLASEYAYAWIGDSQYHDLKTRTLDQQYQEVRKRTWHSHVMKYGEMAIGSLLVGQFQGHYDLPNHRNDGTIPANAVDRKPSFQAHLFSKSRRLMEATMEQEHETAWRKLHRAIQLGQIVKETTRDIVVYVTSHHKPTLDGLSKRDELMCFRAVFDQFRTHCFTIQQVREVAQHTTHLMALCKAGYKAETLIYSVYNVCS</sequence>
<keyword evidence="4" id="KW-1185">Reference proteome</keyword>
<feature type="active site" evidence="2">
    <location>
        <position position="183"/>
    </location>
</feature>
<dbReference type="PRINTS" id="PR00776">
    <property type="entry name" value="HEMOGLOBNASE"/>
</dbReference>
<dbReference type="KEGG" id="ovi:T265_08796"/>
<dbReference type="InterPro" id="IPR048501">
    <property type="entry name" value="Legum_prodom"/>
</dbReference>
<dbReference type="PIRSF" id="PIRSF019663">
    <property type="entry name" value="Legumain"/>
    <property type="match status" value="1"/>
</dbReference>
<feature type="active site" description="Nucleophile" evidence="2">
    <location>
        <position position="206"/>
    </location>
</feature>
<comment type="similarity">
    <text evidence="1">Belongs to the peptidase C13 family.</text>
</comment>
<dbReference type="PANTHER" id="PTHR12000:SF42">
    <property type="entry name" value="LEGUMAIN"/>
    <property type="match status" value="1"/>
</dbReference>
<dbReference type="GO" id="GO:0004197">
    <property type="term" value="F:cysteine-type endopeptidase activity"/>
    <property type="evidence" value="ECO:0007669"/>
    <property type="project" value="TreeGrafter"/>
</dbReference>
<dbReference type="Gene3D" id="3.40.50.1460">
    <property type="match status" value="2"/>
</dbReference>
<dbReference type="GO" id="GO:0051603">
    <property type="term" value="P:proteolysis involved in protein catabolic process"/>
    <property type="evidence" value="ECO:0007669"/>
    <property type="project" value="TreeGrafter"/>
</dbReference>
<name>A0A074Z852_OPIVI</name>